<keyword evidence="3" id="KW-1185">Reference proteome</keyword>
<gene>
    <name evidence="2" type="ORF">DRB17_11145</name>
</gene>
<name>A0A369T8W3_9PROT</name>
<dbReference type="RefSeq" id="WP_114582285.1">
    <property type="nucleotide sequence ID" value="NZ_QPMH01000009.1"/>
</dbReference>
<evidence type="ECO:0000256" key="1">
    <source>
        <dbReference type="SAM" id="SignalP"/>
    </source>
</evidence>
<proteinExistence type="predicted"/>
<evidence type="ECO:0000313" key="2">
    <source>
        <dbReference type="EMBL" id="RDD61743.1"/>
    </source>
</evidence>
<sequence length="227" mass="23776">MLPRSIRRGLLAGVVTLAAASSAHAAGFGLGRNGHDLADASPAQVSASALYSLAALPDEEVLERGQSTLARTREGVALTINAANLEPNAAYTVWWVIWNKPEQCLDRFECGPADLGADGNAVFYANGRVTDDFGQATFIASLNYGEGSEGLAADQVMLPGALETRRAQVSAIVRTHKDVDSLSENGDLADALNSLIGGCADDPRTPTPDDGPGAAACEDQYIVVHRR</sequence>
<organism evidence="2 3">
    <name type="scientific">Ferruginivarius sediminum</name>
    <dbReference type="NCBI Taxonomy" id="2661937"/>
    <lineage>
        <taxon>Bacteria</taxon>
        <taxon>Pseudomonadati</taxon>
        <taxon>Pseudomonadota</taxon>
        <taxon>Alphaproteobacteria</taxon>
        <taxon>Rhodospirillales</taxon>
        <taxon>Rhodospirillaceae</taxon>
        <taxon>Ferruginivarius</taxon>
    </lineage>
</organism>
<feature type="signal peptide" evidence="1">
    <location>
        <begin position="1"/>
        <end position="25"/>
    </location>
</feature>
<protein>
    <submittedName>
        <fullName evidence="2">Uncharacterized protein</fullName>
    </submittedName>
</protein>
<keyword evidence="1" id="KW-0732">Signal</keyword>
<comment type="caution">
    <text evidence="2">The sequence shown here is derived from an EMBL/GenBank/DDBJ whole genome shotgun (WGS) entry which is preliminary data.</text>
</comment>
<dbReference type="AlphaFoldDB" id="A0A369T8W3"/>
<accession>A0A369T8W3</accession>
<reference evidence="2 3" key="1">
    <citation type="submission" date="2018-07" db="EMBL/GenBank/DDBJ databases">
        <title>Venubactetium sediminum gen. nov., sp. nov., isolated from a marine solar saltern.</title>
        <authorList>
            <person name="Wang S."/>
        </authorList>
    </citation>
    <scope>NUCLEOTIDE SEQUENCE [LARGE SCALE GENOMIC DNA]</scope>
    <source>
        <strain evidence="2 3">WD2A32</strain>
    </source>
</reference>
<evidence type="ECO:0000313" key="3">
    <source>
        <dbReference type="Proteomes" id="UP000253941"/>
    </source>
</evidence>
<feature type="chain" id="PRO_5016736739" evidence="1">
    <location>
        <begin position="26"/>
        <end position="227"/>
    </location>
</feature>
<dbReference type="EMBL" id="QPMH01000009">
    <property type="protein sequence ID" value="RDD61743.1"/>
    <property type="molecule type" value="Genomic_DNA"/>
</dbReference>
<dbReference type="Proteomes" id="UP000253941">
    <property type="component" value="Unassembled WGS sequence"/>
</dbReference>